<accession>Q60CW7</accession>
<dbReference type="GO" id="GO:0003676">
    <property type="term" value="F:nucleic acid binding"/>
    <property type="evidence" value="ECO:0007669"/>
    <property type="project" value="InterPro"/>
</dbReference>
<dbReference type="InterPro" id="IPR005162">
    <property type="entry name" value="Retrotrans_gag_dom"/>
</dbReference>
<protein>
    <submittedName>
        <fullName evidence="4">Gag-pol polyprotein, putative</fullName>
    </submittedName>
</protein>
<evidence type="ECO:0000256" key="1">
    <source>
        <dbReference type="PROSITE-ProRule" id="PRU00047"/>
    </source>
</evidence>
<evidence type="ECO:0000256" key="2">
    <source>
        <dbReference type="SAM" id="MobiDB-lite"/>
    </source>
</evidence>
<feature type="region of interest" description="Disordered" evidence="2">
    <location>
        <begin position="226"/>
        <end position="259"/>
    </location>
</feature>
<dbReference type="PROSITE" id="PS50158">
    <property type="entry name" value="ZF_CCHC"/>
    <property type="match status" value="1"/>
</dbReference>
<dbReference type="Pfam" id="PF00098">
    <property type="entry name" value="zf-CCHC"/>
    <property type="match status" value="1"/>
</dbReference>
<evidence type="ECO:0000259" key="3">
    <source>
        <dbReference type="PROSITE" id="PS50158"/>
    </source>
</evidence>
<dbReference type="Gene3D" id="4.10.60.10">
    <property type="entry name" value="Zinc finger, CCHC-type"/>
    <property type="match status" value="1"/>
</dbReference>
<proteinExistence type="predicted"/>
<evidence type="ECO:0000313" key="4">
    <source>
        <dbReference type="EMBL" id="AAV31186.2"/>
    </source>
</evidence>
<dbReference type="InterPro" id="IPR032567">
    <property type="entry name" value="RTL1-rel"/>
</dbReference>
<feature type="region of interest" description="Disordered" evidence="2">
    <location>
        <begin position="166"/>
        <end position="187"/>
    </location>
</feature>
<dbReference type="EMBL" id="AC151957">
    <property type="protein sequence ID" value="AAV31186.2"/>
    <property type="molecule type" value="Genomic_DNA"/>
</dbReference>
<keyword evidence="1" id="KW-0863">Zinc-finger</keyword>
<sequence length="401" mass="45274">MNPPSFIGSSTAEDPKNFIEELQKVFEVMHVADTDVAGTWFDQWKKSRANDATVLSWTVFESAFLGRFFPRELREAKVREFLTLKQEPMSVHEYSLKFTQLFRYAPEMVATMRSRMSLFVAGLSHLSSKKGKAAMLIWDMDIARLMVYVMHVEEKKNLETRKLRLEKHKGPAPSSASAPALRNRSQGGNWAPTCAKCGKNHPGACRDGSNGCFKCDQEGHFMKECPRNRQGNGNRGNRAQSSSVAPPDRATPRGATLGIGKGANRLYAITSRQEQKNSPDVVTGMIKVFTFDVYAFLNPGASLSFVTPYVAMNFDVLPEKLCEPFSVSTLVGESILADRVYRDYVISVNHKSTMVDLVELDMVNFDVILGMVWLHDYYPNRNIAHRLRDRGRRYLCSDKMT</sequence>
<reference evidence="4" key="1">
    <citation type="submission" date="2004-10" db="EMBL/GenBank/DDBJ databases">
        <authorList>
            <person name="Buell R."/>
            <person name="Liu J."/>
            <person name="Childs K."/>
            <person name="Zaborsky J."/>
            <person name="Tallon L."/>
            <person name="Wirtz U."/>
            <person name="Wei F."/>
            <person name="Kuang H."/>
            <person name="Zhang P."/>
            <person name="Marano M."/>
            <person name="Baker B."/>
        </authorList>
    </citation>
    <scope>NUCLEOTIDE SEQUENCE</scope>
</reference>
<feature type="compositionally biased region" description="Low complexity" evidence="2">
    <location>
        <begin position="171"/>
        <end position="180"/>
    </location>
</feature>
<reference evidence="4" key="2">
    <citation type="submission" date="2006-08" db="EMBL/GenBank/DDBJ databases">
        <authorList>
            <person name="Childs K."/>
        </authorList>
    </citation>
    <scope>NUCLEOTIDE SEQUENCE</scope>
</reference>
<dbReference type="PANTHER" id="PTHR15503">
    <property type="entry name" value="LDOC1 RELATED"/>
    <property type="match status" value="1"/>
</dbReference>
<dbReference type="AlphaFoldDB" id="Q60CW7"/>
<keyword evidence="1" id="KW-0479">Metal-binding</keyword>
<dbReference type="Pfam" id="PF03732">
    <property type="entry name" value="Retrotrans_gag"/>
    <property type="match status" value="1"/>
</dbReference>
<keyword evidence="1" id="KW-0862">Zinc</keyword>
<dbReference type="Pfam" id="PF08284">
    <property type="entry name" value="RVP_2"/>
    <property type="match status" value="1"/>
</dbReference>
<dbReference type="InterPro" id="IPR001878">
    <property type="entry name" value="Znf_CCHC"/>
</dbReference>
<dbReference type="PANTHER" id="PTHR15503:SF45">
    <property type="entry name" value="RNA-DIRECTED DNA POLYMERASE HOMOLOG"/>
    <property type="match status" value="1"/>
</dbReference>
<dbReference type="CDD" id="cd00303">
    <property type="entry name" value="retropepsin_like"/>
    <property type="match status" value="1"/>
</dbReference>
<dbReference type="GO" id="GO:0008270">
    <property type="term" value="F:zinc ion binding"/>
    <property type="evidence" value="ECO:0007669"/>
    <property type="project" value="UniProtKB-KW"/>
</dbReference>
<name>Q60CW7_SOLTU</name>
<dbReference type="ExpressionAtlas" id="Q60CW7">
    <property type="expression patterns" value="baseline"/>
</dbReference>
<feature type="compositionally biased region" description="Low complexity" evidence="2">
    <location>
        <begin position="228"/>
        <end position="238"/>
    </location>
</feature>
<organism evidence="4">
    <name type="scientific">Solanum tuberosum</name>
    <name type="common">Potato</name>
    <dbReference type="NCBI Taxonomy" id="4113"/>
    <lineage>
        <taxon>Eukaryota</taxon>
        <taxon>Viridiplantae</taxon>
        <taxon>Streptophyta</taxon>
        <taxon>Embryophyta</taxon>
        <taxon>Tracheophyta</taxon>
        <taxon>Spermatophyta</taxon>
        <taxon>Magnoliopsida</taxon>
        <taxon>eudicotyledons</taxon>
        <taxon>Gunneridae</taxon>
        <taxon>Pentapetalae</taxon>
        <taxon>asterids</taxon>
        <taxon>lamiids</taxon>
        <taxon>Solanales</taxon>
        <taxon>Solanaceae</taxon>
        <taxon>Solanoideae</taxon>
        <taxon>Solaneae</taxon>
        <taxon>Solanum</taxon>
    </lineage>
</organism>
<dbReference type="Gene3D" id="2.40.70.10">
    <property type="entry name" value="Acid Proteases"/>
    <property type="match status" value="1"/>
</dbReference>
<dbReference type="InterPro" id="IPR021109">
    <property type="entry name" value="Peptidase_aspartic_dom_sf"/>
</dbReference>
<gene>
    <name evidence="4" type="ORF">STB1_57t00024</name>
</gene>
<feature type="domain" description="CCHC-type" evidence="3">
    <location>
        <begin position="212"/>
        <end position="227"/>
    </location>
</feature>
<dbReference type="SMART" id="SM00343">
    <property type="entry name" value="ZnF_C2HC"/>
    <property type="match status" value="1"/>
</dbReference>